<gene>
    <name evidence="8" type="ordered locus">Pcar_0364</name>
</gene>
<keyword evidence="9" id="KW-1185">Reference proteome</keyword>
<evidence type="ECO:0000256" key="1">
    <source>
        <dbReference type="ARBA" id="ARBA00004442"/>
    </source>
</evidence>
<name>Q3A7M0_SYNC1</name>
<evidence type="ECO:0000256" key="4">
    <source>
        <dbReference type="ARBA" id="ARBA00022452"/>
    </source>
</evidence>
<sequence length="454" mass="50095">MDMHKMETGGLTVLGLVFALLVILSLPCVAAEQSTTLTLKQALGVALKHNQALRLSADEVRSARVALRQQKDDFLPEASLEATAGGGHEQGAVGSDRNYHALSAEVAVKVNLFNGFADQAALDQADKNLSARQQDLNRQQQTLVFDTVSAYLDAVKSLEQIQVAQQTLEDNRRQLADIEAYHRVGRRPITDVYKQRAETAQARSDLLTAQRDYAVSKLALKQVLGVEATTDYEVVLPEDVALRLAPSTDLESLLGLARKQRPDLLAREKERLAAEAQVKVAKAGAWPTVDLSAGVGTGYDSRSDSAFGSQMDEDNLYGKASVDLNIPLFDRHLTRNEVAQARINRHSIDVEWEQLQCQVEVEIGQALQEYLTALDQLEVARAQLTYAQDALDSTRQRYRVGAATLTELTDARSTFVESRYALLEAQIDRMMRTVAMAYYRGDLSERSFVGEGDV</sequence>
<evidence type="ECO:0000313" key="8">
    <source>
        <dbReference type="EMBL" id="ABA87624.2"/>
    </source>
</evidence>
<dbReference type="RefSeq" id="WP_011340044.1">
    <property type="nucleotide sequence ID" value="NC_007498.2"/>
</dbReference>
<organism evidence="8 9">
    <name type="scientific">Syntrophotalea carbinolica (strain DSM 2380 / NBRC 103641 / GraBd1)</name>
    <name type="common">Pelobacter carbinolicus</name>
    <dbReference type="NCBI Taxonomy" id="338963"/>
    <lineage>
        <taxon>Bacteria</taxon>
        <taxon>Pseudomonadati</taxon>
        <taxon>Thermodesulfobacteriota</taxon>
        <taxon>Desulfuromonadia</taxon>
        <taxon>Desulfuromonadales</taxon>
        <taxon>Syntrophotaleaceae</taxon>
        <taxon>Syntrophotalea</taxon>
    </lineage>
</organism>
<keyword evidence="3" id="KW-0813">Transport</keyword>
<dbReference type="SUPFAM" id="SSF56954">
    <property type="entry name" value="Outer membrane efflux proteins (OEP)"/>
    <property type="match status" value="1"/>
</dbReference>
<evidence type="ECO:0000256" key="6">
    <source>
        <dbReference type="ARBA" id="ARBA00023136"/>
    </source>
</evidence>
<comment type="similarity">
    <text evidence="2">Belongs to the outer membrane factor (OMF) (TC 1.B.17) family.</text>
</comment>
<keyword evidence="6" id="KW-0472">Membrane</keyword>
<proteinExistence type="inferred from homology"/>
<evidence type="ECO:0000256" key="7">
    <source>
        <dbReference type="ARBA" id="ARBA00023237"/>
    </source>
</evidence>
<accession>Q3A7M0</accession>
<protein>
    <submittedName>
        <fullName evidence="8">Efflux pump, RND family, outer membrane protein</fullName>
    </submittedName>
</protein>
<dbReference type="eggNOG" id="COG1538">
    <property type="taxonomic scope" value="Bacteria"/>
</dbReference>
<dbReference type="PANTHER" id="PTHR30026:SF20">
    <property type="entry name" value="OUTER MEMBRANE PROTEIN TOLC"/>
    <property type="match status" value="1"/>
</dbReference>
<dbReference type="InterPro" id="IPR003423">
    <property type="entry name" value="OMP_efflux"/>
</dbReference>
<dbReference type="GO" id="GO:1990281">
    <property type="term" value="C:efflux pump complex"/>
    <property type="evidence" value="ECO:0007669"/>
    <property type="project" value="TreeGrafter"/>
</dbReference>
<dbReference type="Pfam" id="PF02321">
    <property type="entry name" value="OEP"/>
    <property type="match status" value="2"/>
</dbReference>
<dbReference type="Proteomes" id="UP000002534">
    <property type="component" value="Chromosome"/>
</dbReference>
<dbReference type="HOGENOM" id="CLU_012817_11_0_7"/>
<keyword evidence="7" id="KW-0998">Cell outer membrane</keyword>
<keyword evidence="5" id="KW-0812">Transmembrane</keyword>
<dbReference type="GO" id="GO:0015562">
    <property type="term" value="F:efflux transmembrane transporter activity"/>
    <property type="evidence" value="ECO:0007669"/>
    <property type="project" value="InterPro"/>
</dbReference>
<dbReference type="EMBL" id="CP000142">
    <property type="protein sequence ID" value="ABA87624.2"/>
    <property type="molecule type" value="Genomic_DNA"/>
</dbReference>
<reference evidence="9" key="1">
    <citation type="submission" date="2005-10" db="EMBL/GenBank/DDBJ databases">
        <title>Complete sequence of Pelobacter carbinolicus DSM 2380.</title>
        <authorList>
            <person name="Copeland A."/>
            <person name="Lucas S."/>
            <person name="Lapidus A."/>
            <person name="Barry K."/>
            <person name="Detter J.C."/>
            <person name="Glavina T."/>
            <person name="Hammon N."/>
            <person name="Israni S."/>
            <person name="Pitluck S."/>
            <person name="Chertkov O."/>
            <person name="Schmutz J."/>
            <person name="Larimer F."/>
            <person name="Land M."/>
            <person name="Kyrpides N."/>
            <person name="Ivanova N."/>
            <person name="Richardson P."/>
        </authorList>
    </citation>
    <scope>NUCLEOTIDE SEQUENCE [LARGE SCALE GENOMIC DNA]</scope>
    <source>
        <strain evidence="9">DSM 2380 / NBRC 103641 / GraBd1</strain>
    </source>
</reference>
<dbReference type="KEGG" id="pca:Pcar_0364"/>
<evidence type="ECO:0000256" key="3">
    <source>
        <dbReference type="ARBA" id="ARBA00022448"/>
    </source>
</evidence>
<keyword evidence="4" id="KW-1134">Transmembrane beta strand</keyword>
<evidence type="ECO:0000256" key="2">
    <source>
        <dbReference type="ARBA" id="ARBA00007613"/>
    </source>
</evidence>
<evidence type="ECO:0000256" key="5">
    <source>
        <dbReference type="ARBA" id="ARBA00022692"/>
    </source>
</evidence>
<dbReference type="AlphaFoldDB" id="Q3A7M0"/>
<evidence type="ECO:0000313" key="9">
    <source>
        <dbReference type="Proteomes" id="UP000002534"/>
    </source>
</evidence>
<dbReference type="GO" id="GO:0015288">
    <property type="term" value="F:porin activity"/>
    <property type="evidence" value="ECO:0007669"/>
    <property type="project" value="TreeGrafter"/>
</dbReference>
<dbReference type="STRING" id="338963.Pcar_0364"/>
<dbReference type="PANTHER" id="PTHR30026">
    <property type="entry name" value="OUTER MEMBRANE PROTEIN TOLC"/>
    <property type="match status" value="1"/>
</dbReference>
<dbReference type="InterPro" id="IPR051906">
    <property type="entry name" value="TolC-like"/>
</dbReference>
<dbReference type="Gene3D" id="1.20.1600.10">
    <property type="entry name" value="Outer membrane efflux proteins (OEP)"/>
    <property type="match status" value="1"/>
</dbReference>
<dbReference type="OrthoDB" id="9814032at2"/>
<reference evidence="8 9" key="2">
    <citation type="journal article" date="2012" name="BMC Genomics">
        <title>The genome of Pelobacter carbinolicus reveals surprising metabolic capabilities and physiological features.</title>
        <authorList>
            <person name="Aklujkar M."/>
            <person name="Haveman S.A."/>
            <person name="Didonato R.Jr."/>
            <person name="Chertkov O."/>
            <person name="Han C.S."/>
            <person name="Land M.L."/>
            <person name="Brown P."/>
            <person name="Lovley D.R."/>
        </authorList>
    </citation>
    <scope>NUCLEOTIDE SEQUENCE [LARGE SCALE GENOMIC DNA]</scope>
    <source>
        <strain evidence="9">DSM 2380 / NBRC 103641 / GraBd1</strain>
    </source>
</reference>
<dbReference type="GO" id="GO:0009279">
    <property type="term" value="C:cell outer membrane"/>
    <property type="evidence" value="ECO:0007669"/>
    <property type="project" value="UniProtKB-SubCell"/>
</dbReference>
<comment type="subcellular location">
    <subcellularLocation>
        <location evidence="1">Cell outer membrane</location>
    </subcellularLocation>
</comment>